<dbReference type="Proteomes" id="UP000289886">
    <property type="component" value="Unassembled WGS sequence"/>
</dbReference>
<protein>
    <recommendedName>
        <fullName evidence="4">Regulator of microtubule dynamics protein 2</fullName>
    </recommendedName>
</protein>
<evidence type="ECO:0000256" key="1">
    <source>
        <dbReference type="SAM" id="MobiDB-lite"/>
    </source>
</evidence>
<name>A0A444U7F3_ACIRT</name>
<feature type="compositionally biased region" description="Basic residues" evidence="1">
    <location>
        <begin position="64"/>
        <end position="76"/>
    </location>
</feature>
<dbReference type="Pfam" id="PF21033">
    <property type="entry name" value="RMD1-3"/>
    <property type="match status" value="1"/>
</dbReference>
<accession>A0A444U7F3</accession>
<reference evidence="2 3" key="1">
    <citation type="submission" date="2019-01" db="EMBL/GenBank/DDBJ databases">
        <title>Draft Genome and Complete Hox-Cluster Characterization of the Sterlet Sturgeon (Acipenser ruthenus).</title>
        <authorList>
            <person name="Wei Q."/>
        </authorList>
    </citation>
    <scope>NUCLEOTIDE SEQUENCE [LARGE SCALE GENOMIC DNA]</scope>
    <source>
        <strain evidence="2">WHYD16114868_AA</strain>
        <tissue evidence="2">Blood</tissue>
    </source>
</reference>
<feature type="region of interest" description="Disordered" evidence="1">
    <location>
        <begin position="64"/>
        <end position="95"/>
    </location>
</feature>
<gene>
    <name evidence="2" type="ORF">EOD39_7267</name>
</gene>
<dbReference type="AlphaFoldDB" id="A0A444U7F3"/>
<evidence type="ECO:0000313" key="2">
    <source>
        <dbReference type="EMBL" id="RXM31101.1"/>
    </source>
</evidence>
<evidence type="ECO:0000313" key="3">
    <source>
        <dbReference type="Proteomes" id="UP000289886"/>
    </source>
</evidence>
<dbReference type="InterPro" id="IPR049039">
    <property type="entry name" value="RMD1-3_a_helical_rpt"/>
</dbReference>
<comment type="caution">
    <text evidence="2">The sequence shown here is derived from an EMBL/GenBank/DDBJ whole genome shotgun (WGS) entry which is preliminary data.</text>
</comment>
<organism evidence="2 3">
    <name type="scientific">Acipenser ruthenus</name>
    <name type="common">Sterlet sturgeon</name>
    <dbReference type="NCBI Taxonomy" id="7906"/>
    <lineage>
        <taxon>Eukaryota</taxon>
        <taxon>Metazoa</taxon>
        <taxon>Chordata</taxon>
        <taxon>Craniata</taxon>
        <taxon>Vertebrata</taxon>
        <taxon>Euteleostomi</taxon>
        <taxon>Actinopterygii</taxon>
        <taxon>Chondrostei</taxon>
        <taxon>Acipenseriformes</taxon>
        <taxon>Acipenseridae</taxon>
        <taxon>Acipenser</taxon>
    </lineage>
</organism>
<dbReference type="EMBL" id="SCEB01215133">
    <property type="protein sequence ID" value="RXM31101.1"/>
    <property type="molecule type" value="Genomic_DNA"/>
</dbReference>
<keyword evidence="3" id="KW-1185">Reference proteome</keyword>
<evidence type="ECO:0008006" key="4">
    <source>
        <dbReference type="Google" id="ProtNLM"/>
    </source>
</evidence>
<sequence>MTGVGGAMLLFQEKQAEMLEKLTTLILCVSELKDEVKSLKEGIPKLQKQVREGLRGKLESRRMSPLHRATRRKRTVVPREEHLSSGEAESEGGYVTAHMDTEEESDEGNKDPTVNFPTTKDLVEEKDEFMLLMQKTDSLHRGPESEKEGFMMLLEKKDQYGQEVPFLWRLARAYGDMFDLASDIEDKKSYTEAGRRNVIVLLHISETC</sequence>
<proteinExistence type="predicted"/>